<comment type="caution">
    <text evidence="1">The sequence shown here is derived from an EMBL/GenBank/DDBJ whole genome shotgun (WGS) entry which is preliminary data.</text>
</comment>
<accession>A0AAV4UD76</accession>
<dbReference type="EMBL" id="BPLR01012665">
    <property type="protein sequence ID" value="GIY55718.1"/>
    <property type="molecule type" value="Genomic_DNA"/>
</dbReference>
<evidence type="ECO:0000313" key="2">
    <source>
        <dbReference type="Proteomes" id="UP001054945"/>
    </source>
</evidence>
<protein>
    <submittedName>
        <fullName evidence="1">Uncharacterized protein</fullName>
    </submittedName>
</protein>
<reference evidence="1 2" key="1">
    <citation type="submission" date="2021-06" db="EMBL/GenBank/DDBJ databases">
        <title>Caerostris extrusa draft genome.</title>
        <authorList>
            <person name="Kono N."/>
            <person name="Arakawa K."/>
        </authorList>
    </citation>
    <scope>NUCLEOTIDE SEQUENCE [LARGE SCALE GENOMIC DNA]</scope>
</reference>
<sequence>MLCGRCFDFLLLSNRRIMHPPFGHLPITSHGQGTKRNIYPAIHTTQLFSLCPLTGPLVRGTAPFAENRLTVFASTWTIPHRTSCPISKFAQSSEQQEMLHSTFGIESMFK</sequence>
<proteinExistence type="predicted"/>
<keyword evidence="2" id="KW-1185">Reference proteome</keyword>
<gene>
    <name evidence="1" type="ORF">CEXT_810271</name>
</gene>
<name>A0AAV4UD76_CAEEX</name>
<organism evidence="1 2">
    <name type="scientific">Caerostris extrusa</name>
    <name type="common">Bark spider</name>
    <name type="synonym">Caerostris bankana</name>
    <dbReference type="NCBI Taxonomy" id="172846"/>
    <lineage>
        <taxon>Eukaryota</taxon>
        <taxon>Metazoa</taxon>
        <taxon>Ecdysozoa</taxon>
        <taxon>Arthropoda</taxon>
        <taxon>Chelicerata</taxon>
        <taxon>Arachnida</taxon>
        <taxon>Araneae</taxon>
        <taxon>Araneomorphae</taxon>
        <taxon>Entelegynae</taxon>
        <taxon>Araneoidea</taxon>
        <taxon>Araneidae</taxon>
        <taxon>Caerostris</taxon>
    </lineage>
</organism>
<evidence type="ECO:0000313" key="1">
    <source>
        <dbReference type="EMBL" id="GIY55718.1"/>
    </source>
</evidence>
<dbReference type="Proteomes" id="UP001054945">
    <property type="component" value="Unassembled WGS sequence"/>
</dbReference>
<dbReference type="AlphaFoldDB" id="A0AAV4UD76"/>